<evidence type="ECO:0000313" key="2">
    <source>
        <dbReference type="EMBL" id="QHB99633.1"/>
    </source>
</evidence>
<dbReference type="Proteomes" id="UP000463857">
    <property type="component" value="Chromosome"/>
</dbReference>
<dbReference type="OrthoDB" id="4337641at2"/>
<proteinExistence type="predicted"/>
<protein>
    <submittedName>
        <fullName evidence="2">Uncharacterized protein</fullName>
    </submittedName>
</protein>
<accession>A0A7L4YLC1</accession>
<organism evidence="2 3">
    <name type="scientific">Epidermidibacterium keratini</name>
    <dbReference type="NCBI Taxonomy" id="1891644"/>
    <lineage>
        <taxon>Bacteria</taxon>
        <taxon>Bacillati</taxon>
        <taxon>Actinomycetota</taxon>
        <taxon>Actinomycetes</taxon>
        <taxon>Sporichthyales</taxon>
        <taxon>Sporichthyaceae</taxon>
        <taxon>Epidermidibacterium</taxon>
    </lineage>
</organism>
<feature type="transmembrane region" description="Helical" evidence="1">
    <location>
        <begin position="43"/>
        <end position="62"/>
    </location>
</feature>
<dbReference type="AlphaFoldDB" id="A0A7L4YLC1"/>
<keyword evidence="1" id="KW-0472">Membrane</keyword>
<name>A0A7L4YLC1_9ACTN</name>
<dbReference type="EMBL" id="CP047156">
    <property type="protein sequence ID" value="QHB99633.1"/>
    <property type="molecule type" value="Genomic_DNA"/>
</dbReference>
<keyword evidence="1" id="KW-0812">Transmembrane</keyword>
<sequence>MSGSATAHTYHRELGPVQWGIMGVSVVEAVVISLVLHRWPILAWSHLAMSLIGIAYAVWYMVSLSRNPHEVDDEVLRLRYRHRFDIELPRHAIARVRRVSHNDVKRTFSVREGVLRIAIGRMTNVRVEFAVPAELDLPGLPAGDIEAIEFFADDPGSLIRELTAQPVSA</sequence>
<gene>
    <name evidence="2" type="ORF">EK0264_04590</name>
</gene>
<reference evidence="2 3" key="1">
    <citation type="journal article" date="2018" name="Int. J. Syst. Evol. Microbiol.">
        <title>Epidermidibacterium keratini gen. nov., sp. nov., a member of the family Sporichthyaceae, isolated from keratin epidermis.</title>
        <authorList>
            <person name="Lee D.G."/>
            <person name="Trujillo M.E."/>
            <person name="Kang S."/>
            <person name="Nam J.J."/>
            <person name="Kim Y.J."/>
        </authorList>
    </citation>
    <scope>NUCLEOTIDE SEQUENCE [LARGE SCALE GENOMIC DNA]</scope>
    <source>
        <strain evidence="2 3">EPI-7</strain>
    </source>
</reference>
<dbReference type="InParanoid" id="A0A7L4YLC1"/>
<evidence type="ECO:0000313" key="3">
    <source>
        <dbReference type="Proteomes" id="UP000463857"/>
    </source>
</evidence>
<feature type="transmembrane region" description="Helical" evidence="1">
    <location>
        <begin position="17"/>
        <end position="36"/>
    </location>
</feature>
<dbReference type="RefSeq" id="WP_159543388.1">
    <property type="nucleotide sequence ID" value="NZ_CP047156.1"/>
</dbReference>
<dbReference type="KEGG" id="eke:EK0264_04590"/>
<evidence type="ECO:0000256" key="1">
    <source>
        <dbReference type="SAM" id="Phobius"/>
    </source>
</evidence>
<keyword evidence="1" id="KW-1133">Transmembrane helix</keyword>
<keyword evidence="3" id="KW-1185">Reference proteome</keyword>